<dbReference type="OrthoDB" id="2381500at2"/>
<keyword evidence="4" id="KW-1185">Reference proteome</keyword>
<evidence type="ECO:0000256" key="2">
    <source>
        <dbReference type="SAM" id="MobiDB-lite"/>
    </source>
</evidence>
<gene>
    <name evidence="3" type="ORF">D9X91_06750</name>
</gene>
<comment type="caution">
    <text evidence="3">The sequence shown here is derived from an EMBL/GenBank/DDBJ whole genome shotgun (WGS) entry which is preliminary data.</text>
</comment>
<evidence type="ECO:0000256" key="1">
    <source>
        <dbReference type="ARBA" id="ARBA00022795"/>
    </source>
</evidence>
<proteinExistence type="predicted"/>
<dbReference type="RefSeq" id="WP_121679814.1">
    <property type="nucleotide sequence ID" value="NZ_RCVZ01000003.1"/>
</dbReference>
<evidence type="ECO:0000313" key="3">
    <source>
        <dbReference type="EMBL" id="RLQ96793.1"/>
    </source>
</evidence>
<dbReference type="Pfam" id="PF05130">
    <property type="entry name" value="FlgN"/>
    <property type="match status" value="1"/>
</dbReference>
<accession>A0A3L7K144</accession>
<protein>
    <submittedName>
        <fullName evidence="3">Flagellar protein FlgN</fullName>
    </submittedName>
</protein>
<keyword evidence="3" id="KW-0966">Cell projection</keyword>
<name>A0A3L7K144_9BACI</name>
<dbReference type="Proteomes" id="UP000276770">
    <property type="component" value="Unassembled WGS sequence"/>
</dbReference>
<dbReference type="AlphaFoldDB" id="A0A3L7K144"/>
<keyword evidence="3" id="KW-0282">Flagellum</keyword>
<sequence>MSIQLQLIESLEKLSALHQSLLHLAEKKTEVIKVGDISGLNDLIKDEQTHIKAIEMMNERRQHAANALQKQHQLKEATISAIIPKLDGPLQMKAHTLQNKLTEQLISLKEINELNQQLLEQSLQYVWLNLDLMTGDINSSGYSKTLHEESSQSTNHTLFESKA</sequence>
<dbReference type="Gene3D" id="1.20.58.300">
    <property type="entry name" value="FlgN-like"/>
    <property type="match status" value="1"/>
</dbReference>
<evidence type="ECO:0000313" key="4">
    <source>
        <dbReference type="Proteomes" id="UP000276770"/>
    </source>
</evidence>
<dbReference type="GO" id="GO:0044780">
    <property type="term" value="P:bacterial-type flagellum assembly"/>
    <property type="evidence" value="ECO:0007669"/>
    <property type="project" value="InterPro"/>
</dbReference>
<feature type="compositionally biased region" description="Polar residues" evidence="2">
    <location>
        <begin position="151"/>
        <end position="163"/>
    </location>
</feature>
<dbReference type="EMBL" id="RCVZ01000003">
    <property type="protein sequence ID" value="RLQ96793.1"/>
    <property type="molecule type" value="Genomic_DNA"/>
</dbReference>
<organism evidence="3 4">
    <name type="scientific">Falsibacillus albus</name>
    <dbReference type="NCBI Taxonomy" id="2478915"/>
    <lineage>
        <taxon>Bacteria</taxon>
        <taxon>Bacillati</taxon>
        <taxon>Bacillota</taxon>
        <taxon>Bacilli</taxon>
        <taxon>Bacillales</taxon>
        <taxon>Bacillaceae</taxon>
        <taxon>Falsibacillus</taxon>
    </lineage>
</organism>
<feature type="region of interest" description="Disordered" evidence="2">
    <location>
        <begin position="144"/>
        <end position="163"/>
    </location>
</feature>
<dbReference type="InterPro" id="IPR036679">
    <property type="entry name" value="FlgN-like_sf"/>
</dbReference>
<reference evidence="3 4" key="1">
    <citation type="submission" date="2018-10" db="EMBL/GenBank/DDBJ databases">
        <title>Falsibacillus sp. genome draft.</title>
        <authorList>
            <person name="Shi S."/>
        </authorList>
    </citation>
    <scope>NUCLEOTIDE SEQUENCE [LARGE SCALE GENOMIC DNA]</scope>
    <source>
        <strain evidence="3 4">GY 10110</strain>
    </source>
</reference>
<dbReference type="SUPFAM" id="SSF140566">
    <property type="entry name" value="FlgN-like"/>
    <property type="match status" value="1"/>
</dbReference>
<keyword evidence="1" id="KW-1005">Bacterial flagellum biogenesis</keyword>
<keyword evidence="3" id="KW-0969">Cilium</keyword>
<dbReference type="InterPro" id="IPR007809">
    <property type="entry name" value="FlgN-like"/>
</dbReference>